<dbReference type="RefSeq" id="WP_165149823.1">
    <property type="nucleotide sequence ID" value="NZ_JAEHFQ010000016.1"/>
</dbReference>
<dbReference type="PANTHER" id="PTHR33877">
    <property type="entry name" value="SLL1193 PROTEIN"/>
    <property type="match status" value="1"/>
</dbReference>
<keyword evidence="2" id="KW-0378">Hydrolase</keyword>
<reference evidence="2" key="1">
    <citation type="submission" date="2020-12" db="EMBL/GenBank/DDBJ databases">
        <title>Paenibacillus polymyxa LMG 27872: a double-edged sword.</title>
        <authorList>
            <person name="Langendries S."/>
            <person name="Garcia Mendez S."/>
            <person name="Beirinckx S."/>
            <person name="Viaene T."/>
            <person name="Baeyen S."/>
            <person name="Goeminne G."/>
            <person name="Willems A."/>
            <person name="Debode J."/>
            <person name="Goormachtig S."/>
        </authorList>
    </citation>
    <scope>NUCLEOTIDE SEQUENCE</scope>
    <source>
        <strain evidence="2">LMG 27872</strain>
    </source>
</reference>
<dbReference type="PANTHER" id="PTHR33877:SF1">
    <property type="entry name" value="TYPE IV METHYL-DIRECTED RESTRICTION ENZYME ECOKMCRA"/>
    <property type="match status" value="1"/>
</dbReference>
<dbReference type="InterPro" id="IPR052892">
    <property type="entry name" value="NA-targeting_endonuclease"/>
</dbReference>
<dbReference type="InterPro" id="IPR002711">
    <property type="entry name" value="HNH"/>
</dbReference>
<gene>
    <name evidence="2" type="ORF">JDW19_22750</name>
</gene>
<evidence type="ECO:0000259" key="1">
    <source>
        <dbReference type="SMART" id="SM00507"/>
    </source>
</evidence>
<comment type="caution">
    <text evidence="2">The sequence shown here is derived from an EMBL/GenBank/DDBJ whole genome shotgun (WGS) entry which is preliminary data.</text>
</comment>
<sequence>MKTRHVRFSYSQAIQLANWSIEIFYNEEDVYGFKFKDFWNELREEIILRLLKPHKKTILHYYLEYVDGFVEHDVRSTLSNLSVSEYEAYIYYEVKLIEGAGIDLQEVDIEFESIINCEHCKKCIECIRFEEFVDFLVSMQEEINPTVINSSFHLLMLNKSFLRDFHEELANCLTYEENDLNFEYPESFKKGNKVKRIRWPAWLKKGLFYRDNGVCVVCRNDLTGVINRGGDFEIDHIVPISNYGNNDPSNLQILCKECNLKKLNKSSLISVYAVPLWDI</sequence>
<dbReference type="SMART" id="SM00507">
    <property type="entry name" value="HNHc"/>
    <property type="match status" value="1"/>
</dbReference>
<evidence type="ECO:0000313" key="3">
    <source>
        <dbReference type="Proteomes" id="UP000650605"/>
    </source>
</evidence>
<dbReference type="Pfam" id="PF01844">
    <property type="entry name" value="HNH"/>
    <property type="match status" value="1"/>
</dbReference>
<organism evidence="2 3">
    <name type="scientific">Paenibacillus polymyxa</name>
    <name type="common">Bacillus polymyxa</name>
    <dbReference type="NCBI Taxonomy" id="1406"/>
    <lineage>
        <taxon>Bacteria</taxon>
        <taxon>Bacillati</taxon>
        <taxon>Bacillota</taxon>
        <taxon>Bacilli</taxon>
        <taxon>Bacillales</taxon>
        <taxon>Paenibacillaceae</taxon>
        <taxon>Paenibacillus</taxon>
    </lineage>
</organism>
<feature type="domain" description="HNH nuclease" evidence="1">
    <location>
        <begin position="202"/>
        <end position="260"/>
    </location>
</feature>
<keyword evidence="2" id="KW-0255">Endonuclease</keyword>
<proteinExistence type="predicted"/>
<evidence type="ECO:0000313" key="2">
    <source>
        <dbReference type="EMBL" id="MBM0635924.1"/>
    </source>
</evidence>
<dbReference type="EMBL" id="JAEHFQ010000016">
    <property type="protein sequence ID" value="MBM0635924.1"/>
    <property type="molecule type" value="Genomic_DNA"/>
</dbReference>
<accession>A0A8I1IRF1</accession>
<dbReference type="AlphaFoldDB" id="A0A8I1IRF1"/>
<dbReference type="GO" id="GO:0003676">
    <property type="term" value="F:nucleic acid binding"/>
    <property type="evidence" value="ECO:0007669"/>
    <property type="project" value="InterPro"/>
</dbReference>
<dbReference type="Gene3D" id="1.10.30.50">
    <property type="match status" value="1"/>
</dbReference>
<dbReference type="Proteomes" id="UP000650605">
    <property type="component" value="Unassembled WGS sequence"/>
</dbReference>
<dbReference type="GO" id="GO:0004519">
    <property type="term" value="F:endonuclease activity"/>
    <property type="evidence" value="ECO:0007669"/>
    <property type="project" value="UniProtKB-KW"/>
</dbReference>
<dbReference type="GO" id="GO:0008270">
    <property type="term" value="F:zinc ion binding"/>
    <property type="evidence" value="ECO:0007669"/>
    <property type="project" value="InterPro"/>
</dbReference>
<keyword evidence="2" id="KW-0540">Nuclease</keyword>
<name>A0A8I1IRF1_PAEPO</name>
<protein>
    <submittedName>
        <fullName evidence="2">HNH endonuclease</fullName>
    </submittedName>
</protein>
<dbReference type="CDD" id="cd00085">
    <property type="entry name" value="HNHc"/>
    <property type="match status" value="1"/>
</dbReference>
<dbReference type="InterPro" id="IPR003615">
    <property type="entry name" value="HNH_nuc"/>
</dbReference>